<dbReference type="Proteomes" id="UP001320420">
    <property type="component" value="Unassembled WGS sequence"/>
</dbReference>
<keyword evidence="14" id="KW-1185">Reference proteome</keyword>
<evidence type="ECO:0000256" key="2">
    <source>
        <dbReference type="ARBA" id="ARBA00004922"/>
    </source>
</evidence>
<comment type="subcellular location">
    <subcellularLocation>
        <location evidence="1">Membrane</location>
        <topology evidence="1">Single-pass type II membrane protein</topology>
    </subcellularLocation>
</comment>
<gene>
    <name evidence="13" type="ORF">SLS62_008436</name>
</gene>
<proteinExistence type="inferred from homology"/>
<evidence type="ECO:0000313" key="13">
    <source>
        <dbReference type="EMBL" id="KAK7749148.1"/>
    </source>
</evidence>
<dbReference type="PANTHER" id="PTHR23033:SF47">
    <property type="entry name" value="APPLE DOMAIN-CONTAINING PROTEIN-RELATED"/>
    <property type="match status" value="1"/>
</dbReference>
<dbReference type="EMBL" id="JAKJXP020000078">
    <property type="protein sequence ID" value="KAK7749148.1"/>
    <property type="molecule type" value="Genomic_DNA"/>
</dbReference>
<protein>
    <recommendedName>
        <fullName evidence="4">N-acetylgalactosaminide beta-1,3-galactosyltransferase</fullName>
        <ecNumber evidence="4">2.4.1.122</ecNumber>
    </recommendedName>
</protein>
<dbReference type="InterPro" id="IPR026050">
    <property type="entry name" value="C1GALT1/C1GALT1_chp1"/>
</dbReference>
<name>A0AAN9YL23_9PEZI</name>
<evidence type="ECO:0000259" key="12">
    <source>
        <dbReference type="Pfam" id="PF02434"/>
    </source>
</evidence>
<evidence type="ECO:0000256" key="1">
    <source>
        <dbReference type="ARBA" id="ARBA00004606"/>
    </source>
</evidence>
<dbReference type="GO" id="GO:0000166">
    <property type="term" value="F:nucleotide binding"/>
    <property type="evidence" value="ECO:0007669"/>
    <property type="project" value="UniProtKB-KW"/>
</dbReference>
<keyword evidence="10" id="KW-1133">Transmembrane helix</keyword>
<evidence type="ECO:0000256" key="10">
    <source>
        <dbReference type="ARBA" id="ARBA00022989"/>
    </source>
</evidence>
<keyword evidence="6" id="KW-0808">Transferase</keyword>
<keyword evidence="9" id="KW-0735">Signal-anchor</keyword>
<sequence length="452" mass="51728">MPSVNARFVYRVVSVGLAFLILLQMFKLRQSLGAWFVDREYGSEPLCEATGVRGLNDMLVVLKTGANEAREKLPAHFDTTLRCVPHYVVYSDLEETIEGHHVYNVLDEVNPAILAQHPDFEYYRQLQAHGMEGFSAAQLAEWASAGNTRSGRDSPGWKLDKWKFLPMADKALRHRPEAKWYIFVEAKWYIFVEADTFIIWKNVAKWLSHFDASKPYYMGLQMKIGEIVFGYGGAGVVLSHAALENLVEHRNTNLTFYDDFTSIHWAGDCVLGKVLKDAGVDLFWSWPTIISENPLAMDFEDSFGGNARKLWCHYAVTYHHLTTEEVLQLADFEEEWNAQTTAMLRHKDIFRALVLPRIRPRYDDWDNLSDTEQGPGSGSFEECQQICENDPKCIQFSLTGRTCRTSPAIKLGRQHFASAGEAQVVSGWMVERVHDFVKRMDASCHREEWVLP</sequence>
<accession>A0AAN9YL23</accession>
<evidence type="ECO:0000256" key="5">
    <source>
        <dbReference type="ARBA" id="ARBA00022676"/>
    </source>
</evidence>
<dbReference type="Pfam" id="PF02434">
    <property type="entry name" value="Fringe"/>
    <property type="match status" value="1"/>
</dbReference>
<evidence type="ECO:0000256" key="11">
    <source>
        <dbReference type="ARBA" id="ARBA00023136"/>
    </source>
</evidence>
<evidence type="ECO:0000256" key="9">
    <source>
        <dbReference type="ARBA" id="ARBA00022968"/>
    </source>
</evidence>
<comment type="caution">
    <text evidence="13">The sequence shown here is derived from an EMBL/GenBank/DDBJ whole genome shotgun (WGS) entry which is preliminary data.</text>
</comment>
<dbReference type="PANTHER" id="PTHR23033">
    <property type="entry name" value="BETA1,3-GALACTOSYLTRANSFERASE"/>
    <property type="match status" value="1"/>
</dbReference>
<organism evidence="13 14">
    <name type="scientific">Diatrype stigma</name>
    <dbReference type="NCBI Taxonomy" id="117547"/>
    <lineage>
        <taxon>Eukaryota</taxon>
        <taxon>Fungi</taxon>
        <taxon>Dikarya</taxon>
        <taxon>Ascomycota</taxon>
        <taxon>Pezizomycotina</taxon>
        <taxon>Sordariomycetes</taxon>
        <taxon>Xylariomycetidae</taxon>
        <taxon>Xylariales</taxon>
        <taxon>Diatrypaceae</taxon>
        <taxon>Diatrype</taxon>
    </lineage>
</organism>
<dbReference type="Gene3D" id="3.90.550.50">
    <property type="match status" value="1"/>
</dbReference>
<comment type="pathway">
    <text evidence="2">Protein modification; protein glycosylation.</text>
</comment>
<comment type="similarity">
    <text evidence="3">Belongs to the glycosyltransferase 31 family. Beta3-Gal-T subfamily.</text>
</comment>
<evidence type="ECO:0000256" key="6">
    <source>
        <dbReference type="ARBA" id="ARBA00022679"/>
    </source>
</evidence>
<dbReference type="SUPFAM" id="SSF57414">
    <property type="entry name" value="Hairpin loop containing domain-like"/>
    <property type="match status" value="1"/>
</dbReference>
<keyword evidence="8" id="KW-0547">Nucleotide-binding</keyword>
<keyword evidence="5" id="KW-0328">Glycosyltransferase</keyword>
<evidence type="ECO:0000313" key="14">
    <source>
        <dbReference type="Proteomes" id="UP001320420"/>
    </source>
</evidence>
<dbReference type="InterPro" id="IPR003378">
    <property type="entry name" value="Fringe-like_glycosylTrfase"/>
</dbReference>
<evidence type="ECO:0000256" key="7">
    <source>
        <dbReference type="ARBA" id="ARBA00022692"/>
    </source>
</evidence>
<evidence type="ECO:0000256" key="8">
    <source>
        <dbReference type="ARBA" id="ARBA00022741"/>
    </source>
</evidence>
<dbReference type="GO" id="GO:0016263">
    <property type="term" value="F:glycoprotein-N-acetylgalactosamine 3-beta-galactosyltransferase activity"/>
    <property type="evidence" value="ECO:0007669"/>
    <property type="project" value="UniProtKB-EC"/>
</dbReference>
<keyword evidence="11" id="KW-0472">Membrane</keyword>
<dbReference type="AlphaFoldDB" id="A0AAN9YL23"/>
<reference evidence="13 14" key="1">
    <citation type="submission" date="2024-02" db="EMBL/GenBank/DDBJ databases">
        <title>De novo assembly and annotation of 12 fungi associated with fruit tree decline syndrome in Ontario, Canada.</title>
        <authorList>
            <person name="Sulman M."/>
            <person name="Ellouze W."/>
            <person name="Ilyukhin E."/>
        </authorList>
    </citation>
    <scope>NUCLEOTIDE SEQUENCE [LARGE SCALE GENOMIC DNA]</scope>
    <source>
        <strain evidence="13 14">M11/M66-122</strain>
    </source>
</reference>
<feature type="domain" description="Fringe-like glycosyltransferase" evidence="12">
    <location>
        <begin position="178"/>
        <end position="280"/>
    </location>
</feature>
<dbReference type="GO" id="GO:0016020">
    <property type="term" value="C:membrane"/>
    <property type="evidence" value="ECO:0007669"/>
    <property type="project" value="UniProtKB-SubCell"/>
</dbReference>
<evidence type="ECO:0000256" key="4">
    <source>
        <dbReference type="ARBA" id="ARBA00012557"/>
    </source>
</evidence>
<dbReference type="EC" id="2.4.1.122" evidence="4"/>
<evidence type="ECO:0000256" key="3">
    <source>
        <dbReference type="ARBA" id="ARBA00006462"/>
    </source>
</evidence>
<keyword evidence="7" id="KW-0812">Transmembrane</keyword>